<evidence type="ECO:0000313" key="2">
    <source>
        <dbReference type="EMBL" id="SJK98112.1"/>
    </source>
</evidence>
<gene>
    <name evidence="2" type="ORF">ARMOST_01370</name>
</gene>
<dbReference type="InterPro" id="IPR011009">
    <property type="entry name" value="Kinase-like_dom_sf"/>
</dbReference>
<dbReference type="OMA" id="QGHWIKI"/>
<evidence type="ECO:0000259" key="1">
    <source>
        <dbReference type="PROSITE" id="PS50011"/>
    </source>
</evidence>
<dbReference type="PANTHER" id="PTHR37542:SF3">
    <property type="entry name" value="PRION-INHIBITION AND PROPAGATION HELO DOMAIN-CONTAINING PROTEIN"/>
    <property type="match status" value="1"/>
</dbReference>
<dbReference type="STRING" id="47428.A0A284QNP8"/>
<dbReference type="Gene3D" id="1.10.510.10">
    <property type="entry name" value="Transferase(Phosphotransferase) domain 1"/>
    <property type="match status" value="1"/>
</dbReference>
<protein>
    <recommendedName>
        <fullName evidence="1">Protein kinase domain-containing protein</fullName>
    </recommendedName>
</protein>
<organism evidence="2 3">
    <name type="scientific">Armillaria ostoyae</name>
    <name type="common">Armillaria root rot fungus</name>
    <dbReference type="NCBI Taxonomy" id="47428"/>
    <lineage>
        <taxon>Eukaryota</taxon>
        <taxon>Fungi</taxon>
        <taxon>Dikarya</taxon>
        <taxon>Basidiomycota</taxon>
        <taxon>Agaricomycotina</taxon>
        <taxon>Agaricomycetes</taxon>
        <taxon>Agaricomycetidae</taxon>
        <taxon>Agaricales</taxon>
        <taxon>Marasmiineae</taxon>
        <taxon>Physalacriaceae</taxon>
        <taxon>Armillaria</taxon>
    </lineage>
</organism>
<accession>A0A284QNP8</accession>
<reference evidence="3" key="1">
    <citation type="journal article" date="2017" name="Nat. Ecol. Evol.">
        <title>Genome expansion and lineage-specific genetic innovations in the forest pathogenic fungi Armillaria.</title>
        <authorList>
            <person name="Sipos G."/>
            <person name="Prasanna A.N."/>
            <person name="Walter M.C."/>
            <person name="O'Connor E."/>
            <person name="Balint B."/>
            <person name="Krizsan K."/>
            <person name="Kiss B."/>
            <person name="Hess J."/>
            <person name="Varga T."/>
            <person name="Slot J."/>
            <person name="Riley R."/>
            <person name="Boka B."/>
            <person name="Rigling D."/>
            <person name="Barry K."/>
            <person name="Lee J."/>
            <person name="Mihaltcheva S."/>
            <person name="LaButti K."/>
            <person name="Lipzen A."/>
            <person name="Waldron R."/>
            <person name="Moloney N.M."/>
            <person name="Sperisen C."/>
            <person name="Kredics L."/>
            <person name="Vagvoelgyi C."/>
            <person name="Patrignani A."/>
            <person name="Fitzpatrick D."/>
            <person name="Nagy I."/>
            <person name="Doyle S."/>
            <person name="Anderson J.B."/>
            <person name="Grigoriev I.V."/>
            <person name="Gueldener U."/>
            <person name="Muensterkoetter M."/>
            <person name="Nagy L.G."/>
        </authorList>
    </citation>
    <scope>NUCLEOTIDE SEQUENCE [LARGE SCALE GENOMIC DNA]</scope>
    <source>
        <strain evidence="3">C18/9</strain>
    </source>
</reference>
<evidence type="ECO:0000313" key="3">
    <source>
        <dbReference type="Proteomes" id="UP000219338"/>
    </source>
</evidence>
<dbReference type="InterPro" id="IPR000719">
    <property type="entry name" value="Prot_kinase_dom"/>
</dbReference>
<dbReference type="Proteomes" id="UP000219338">
    <property type="component" value="Unassembled WGS sequence"/>
</dbReference>
<sequence>MDILSTTLEIIELVDLAIEKCIEYREADSVIKATRTRLDGVQVRVELFHEFLKLSESTMLFRRKQVLHRSLETVSDLLRELMNILPPSPKMSTKLAWVGWGKRRVEGLLVELKIWDEEVQGIVFALDVVSKLRDDDKLYKRLFDTGERTLTTAWALSKRIYSSDKEIPSLAHPLSSIFIQGTDSFSDPRFIATFNARPAYVEAHYIEHDDKEDTQKSSLARMAAVFHSPEITSMHLLSCVGLAEDYSFDRCFLVYELPPTFTMHSHIPTLAYILDKQTRISLDDRFRIAFELATAVFEIHAAGWVHKSIRSDNILIDVDEQRGLKVDAKVGAAYLVGFEAARPQDAGSDRRPEMDPIKRKYHHPERQGGRDTLVQKFDIRHDMYSLGAVLIELGYRKTLRSIFGPASSVGEEDIQKDHERMVGYARRLGDKMSVKYANAVLTCLVNGTKPGKTTDSLREEFYGGVLRPLKEIQDGFRGQPDLAV</sequence>
<dbReference type="SUPFAM" id="SSF56112">
    <property type="entry name" value="Protein kinase-like (PK-like)"/>
    <property type="match status" value="1"/>
</dbReference>
<dbReference type="AlphaFoldDB" id="A0A284QNP8"/>
<proteinExistence type="predicted"/>
<dbReference type="GO" id="GO:0004672">
    <property type="term" value="F:protein kinase activity"/>
    <property type="evidence" value="ECO:0007669"/>
    <property type="project" value="InterPro"/>
</dbReference>
<dbReference type="PROSITE" id="PS50011">
    <property type="entry name" value="PROTEIN_KINASE_DOM"/>
    <property type="match status" value="1"/>
</dbReference>
<feature type="domain" description="Protein kinase" evidence="1">
    <location>
        <begin position="179"/>
        <end position="462"/>
    </location>
</feature>
<dbReference type="GO" id="GO:0005524">
    <property type="term" value="F:ATP binding"/>
    <property type="evidence" value="ECO:0007669"/>
    <property type="project" value="InterPro"/>
</dbReference>
<dbReference type="PANTHER" id="PTHR37542">
    <property type="entry name" value="HELO DOMAIN-CONTAINING PROTEIN-RELATED"/>
    <property type="match status" value="1"/>
</dbReference>
<name>A0A284QNP8_ARMOS</name>
<dbReference type="OrthoDB" id="1911848at2759"/>
<keyword evidence="3" id="KW-1185">Reference proteome</keyword>
<dbReference type="EMBL" id="FUEG01000001">
    <property type="protein sequence ID" value="SJK98112.1"/>
    <property type="molecule type" value="Genomic_DNA"/>
</dbReference>